<sequence>MGLEPTISFPKLTQNTRQPSRTYRLDMETGEISEQIDGKAAIEQFITKAILTIRYHFPIYSADYGCEIQSLFGRGFHERMIRSEIVRMIQEAILYDDRIERVSDFEMSAVGDEVYISFQAETVEGIISYKGVI</sequence>
<evidence type="ECO:0000313" key="2">
    <source>
        <dbReference type="Proteomes" id="UP000271031"/>
    </source>
</evidence>
<comment type="caution">
    <text evidence="1">The sequence shown here is derived from an EMBL/GenBank/DDBJ whole genome shotgun (WGS) entry which is preliminary data.</text>
</comment>
<name>A0A3M8DP16_9BACL</name>
<dbReference type="EMBL" id="RHHQ01000008">
    <property type="protein sequence ID" value="RNB89870.1"/>
    <property type="molecule type" value="Genomic_DNA"/>
</dbReference>
<gene>
    <name evidence="1" type="ORF">EDM56_11980</name>
</gene>
<dbReference type="Pfam" id="PF10934">
    <property type="entry name" value="Sheath_initiator"/>
    <property type="match status" value="1"/>
</dbReference>
<evidence type="ECO:0000313" key="1">
    <source>
        <dbReference type="EMBL" id="RNB89870.1"/>
    </source>
</evidence>
<reference evidence="1 2" key="1">
    <citation type="submission" date="2018-10" db="EMBL/GenBank/DDBJ databases">
        <title>Phylogenomics of Brevibacillus.</title>
        <authorList>
            <person name="Dunlap C."/>
        </authorList>
    </citation>
    <scope>NUCLEOTIDE SEQUENCE [LARGE SCALE GENOMIC DNA]</scope>
    <source>
        <strain evidence="1 2">JCM 15716</strain>
    </source>
</reference>
<dbReference type="AlphaFoldDB" id="A0A3M8DP16"/>
<dbReference type="OrthoDB" id="89089at2"/>
<proteinExistence type="predicted"/>
<dbReference type="RefSeq" id="WP_122918124.1">
    <property type="nucleotide sequence ID" value="NZ_RHHQ01000008.1"/>
</dbReference>
<dbReference type="Proteomes" id="UP000271031">
    <property type="component" value="Unassembled WGS sequence"/>
</dbReference>
<protein>
    <submittedName>
        <fullName evidence="1">DUF2634 domain-containing protein</fullName>
    </submittedName>
</protein>
<dbReference type="Gene3D" id="3.10.450.40">
    <property type="match status" value="1"/>
</dbReference>
<dbReference type="SUPFAM" id="SSF160719">
    <property type="entry name" value="gpW/gp25-like"/>
    <property type="match status" value="1"/>
</dbReference>
<dbReference type="InterPro" id="IPR020288">
    <property type="entry name" value="Sheath_initiator"/>
</dbReference>
<accession>A0A3M8DP16</accession>
<organism evidence="1 2">
    <name type="scientific">Brevibacillus fluminis</name>
    <dbReference type="NCBI Taxonomy" id="511487"/>
    <lineage>
        <taxon>Bacteria</taxon>
        <taxon>Bacillati</taxon>
        <taxon>Bacillota</taxon>
        <taxon>Bacilli</taxon>
        <taxon>Bacillales</taxon>
        <taxon>Paenibacillaceae</taxon>
        <taxon>Brevibacillus</taxon>
    </lineage>
</organism>
<keyword evidence="2" id="KW-1185">Reference proteome</keyword>